<evidence type="ECO:0000256" key="1">
    <source>
        <dbReference type="ARBA" id="ARBA00022670"/>
    </source>
</evidence>
<keyword evidence="6" id="KW-1185">Reference proteome</keyword>
<comment type="caution">
    <text evidence="5">The sequence shown here is derived from an EMBL/GenBank/DDBJ whole genome shotgun (WGS) entry which is preliminary data.</text>
</comment>
<dbReference type="Proteomes" id="UP000289166">
    <property type="component" value="Unassembled WGS sequence"/>
</dbReference>
<dbReference type="EMBL" id="RLII01000004">
    <property type="protein sequence ID" value="RXE59831.1"/>
    <property type="molecule type" value="Genomic_DNA"/>
</dbReference>
<protein>
    <submittedName>
        <fullName evidence="5">U32 family peptidase</fullName>
    </submittedName>
</protein>
<feature type="domain" description="Peptidase family U32 C-terminal" evidence="4">
    <location>
        <begin position="322"/>
        <end position="404"/>
    </location>
</feature>
<evidence type="ECO:0000313" key="6">
    <source>
        <dbReference type="Proteomes" id="UP000289166"/>
    </source>
</evidence>
<dbReference type="GO" id="GO:0006508">
    <property type="term" value="P:proteolysis"/>
    <property type="evidence" value="ECO:0007669"/>
    <property type="project" value="UniProtKB-KW"/>
</dbReference>
<proteinExistence type="inferred from homology"/>
<dbReference type="OrthoDB" id="9807498at2"/>
<accession>A0A4Q0I662</accession>
<keyword evidence="2" id="KW-0378">Hydrolase</keyword>
<dbReference type="AlphaFoldDB" id="A0A4Q0I662"/>
<evidence type="ECO:0000259" key="4">
    <source>
        <dbReference type="Pfam" id="PF16325"/>
    </source>
</evidence>
<reference evidence="6" key="1">
    <citation type="submission" date="2018-11" db="EMBL/GenBank/DDBJ databases">
        <title>Genome sequencing of a novel mesophilic and cellulolytic organism within the genus Hungateiclostridium.</title>
        <authorList>
            <person name="Rettenmaier R."/>
            <person name="Liebl W."/>
            <person name="Zverlov V."/>
        </authorList>
    </citation>
    <scope>NUCLEOTIDE SEQUENCE [LARGE SCALE GENOMIC DNA]</scope>
    <source>
        <strain evidence="6">N2K1</strain>
    </source>
</reference>
<dbReference type="InterPro" id="IPR032525">
    <property type="entry name" value="Peptidase_U32_C"/>
</dbReference>
<dbReference type="RefSeq" id="WP_069193482.1">
    <property type="nucleotide sequence ID" value="NZ_RLII01000004.1"/>
</dbReference>
<comment type="similarity">
    <text evidence="3">Belongs to the peptidase U32 family.</text>
</comment>
<dbReference type="Pfam" id="PF16325">
    <property type="entry name" value="Peptidase_U32_C"/>
    <property type="match status" value="1"/>
</dbReference>
<dbReference type="PANTHER" id="PTHR30217:SF6">
    <property type="entry name" value="TRNA HYDROXYLATION PROTEIN P"/>
    <property type="match status" value="1"/>
</dbReference>
<dbReference type="InterPro" id="IPR051454">
    <property type="entry name" value="RNA/ubiquinone_mod_enzymes"/>
</dbReference>
<dbReference type="InterPro" id="IPR001539">
    <property type="entry name" value="Peptidase_U32"/>
</dbReference>
<organism evidence="5 6">
    <name type="scientific">Acetivibrio mesophilus</name>
    <dbReference type="NCBI Taxonomy" id="2487273"/>
    <lineage>
        <taxon>Bacteria</taxon>
        <taxon>Bacillati</taxon>
        <taxon>Bacillota</taxon>
        <taxon>Clostridia</taxon>
        <taxon>Eubacteriales</taxon>
        <taxon>Oscillospiraceae</taxon>
        <taxon>Acetivibrio</taxon>
    </lineage>
</organism>
<dbReference type="Pfam" id="PF01136">
    <property type="entry name" value="Peptidase_U32"/>
    <property type="match status" value="1"/>
</dbReference>
<dbReference type="Gene3D" id="2.40.30.10">
    <property type="entry name" value="Translation factors"/>
    <property type="match status" value="1"/>
</dbReference>
<dbReference type="PROSITE" id="PS01276">
    <property type="entry name" value="PEPTIDASE_U32"/>
    <property type="match status" value="1"/>
</dbReference>
<evidence type="ECO:0000256" key="2">
    <source>
        <dbReference type="ARBA" id="ARBA00022801"/>
    </source>
</evidence>
<dbReference type="GO" id="GO:0008233">
    <property type="term" value="F:peptidase activity"/>
    <property type="evidence" value="ECO:0007669"/>
    <property type="project" value="UniProtKB-KW"/>
</dbReference>
<sequence>MKKAELLAPAGNLEKLKMAVLYGADAVYLGGEEFSLRAYADNFTFDDLKSGVEFAHDKGKKVYITMNIFPHNQDLKKIPEYIKEVSSIGVDAIILSDPGILSMVKEMAPDMEIHLSTQANNTNFMSARFWHDQGVKRVILARELSLDEIREIKENTPDSLEIEAFVHGAMCISYSGRCLLSNYMAGRDSNRGLCAHPCRWKYYLMEEKRPDEYFPVYENERGTFIFNSRDLCMIGHIPELIEAGVSSLKIEGRMKSSFYVATVVKAYREALDAYYQNKDSYKFDPRLFEEVCKVSHREFTTGFFFNKPGPNDQIYATSSYIRDYDFVGVVQKYDKTTKIATIEQRNRMYKGEEIEVVNPKGDFFVQKIEWMKNIDGEDIDIAPHPQMTVYMPMKEDVQEYTMLRRKSSSNE</sequence>
<evidence type="ECO:0000256" key="3">
    <source>
        <dbReference type="ARBA" id="ARBA00038374"/>
    </source>
</evidence>
<dbReference type="PANTHER" id="PTHR30217">
    <property type="entry name" value="PEPTIDASE U32 FAMILY"/>
    <property type="match status" value="1"/>
</dbReference>
<evidence type="ECO:0000313" key="5">
    <source>
        <dbReference type="EMBL" id="RXE59831.1"/>
    </source>
</evidence>
<gene>
    <name evidence="5" type="ORF">EFD62_05845</name>
</gene>
<name>A0A4Q0I662_9FIRM</name>
<keyword evidence="1" id="KW-0645">Protease</keyword>